<dbReference type="Pfam" id="PF00795">
    <property type="entry name" value="CN_hydrolase"/>
    <property type="match status" value="1"/>
</dbReference>
<evidence type="ECO:0000256" key="1">
    <source>
        <dbReference type="ARBA" id="ARBA00010613"/>
    </source>
</evidence>
<dbReference type="CDD" id="cd07572">
    <property type="entry name" value="nit"/>
    <property type="match status" value="1"/>
</dbReference>
<evidence type="ECO:0000313" key="5">
    <source>
        <dbReference type="Proteomes" id="UP000282892"/>
    </source>
</evidence>
<dbReference type="EMBL" id="CP022572">
    <property type="protein sequence ID" value="AZU62545.1"/>
    <property type="molecule type" value="Genomic_DNA"/>
</dbReference>
<gene>
    <name evidence="4" type="ORF">CHR53_15400</name>
</gene>
<evidence type="ECO:0000256" key="2">
    <source>
        <dbReference type="ARBA" id="ARBA00022801"/>
    </source>
</evidence>
<evidence type="ECO:0000313" key="4">
    <source>
        <dbReference type="EMBL" id="AZU62545.1"/>
    </source>
</evidence>
<dbReference type="Gene3D" id="3.60.110.10">
    <property type="entry name" value="Carbon-nitrogen hydrolase"/>
    <property type="match status" value="1"/>
</dbReference>
<dbReference type="PANTHER" id="PTHR23088">
    <property type="entry name" value="NITRILASE-RELATED"/>
    <property type="match status" value="1"/>
</dbReference>
<dbReference type="KEGG" id="nmk:CHR53_15400"/>
<proteinExistence type="inferred from homology"/>
<dbReference type="PANTHER" id="PTHR23088:SF27">
    <property type="entry name" value="DEAMINATED GLUTATHIONE AMIDASE"/>
    <property type="match status" value="1"/>
</dbReference>
<reference evidence="4 5" key="1">
    <citation type="submission" date="2017-07" db="EMBL/GenBank/DDBJ databases">
        <title>The complete genome sequence of Bacillus mesonae strain H20-5, an efficient strain improving plant abiotic stress resistance.</title>
        <authorList>
            <person name="Kim S.Y."/>
            <person name="Song H."/>
            <person name="Sang M.K."/>
            <person name="Weon H.-Y."/>
            <person name="Song J."/>
        </authorList>
    </citation>
    <scope>NUCLEOTIDE SEQUENCE [LARGE SCALE GENOMIC DNA]</scope>
    <source>
        <strain evidence="4 5">H20-5</strain>
    </source>
</reference>
<dbReference type="RefSeq" id="WP_127487273.1">
    <property type="nucleotide sequence ID" value="NZ_CP022572.1"/>
</dbReference>
<name>A0A3Q9QV90_9BACI</name>
<dbReference type="OrthoDB" id="9811121at2"/>
<sequence length="269" mass="30213">MKIAVVQQNSHEDKKANISKALHFIDEAASKGANLVVLPEYVDYMGDDTQKLRIAETIPGPTSEAFSKKAKEHGIYLNCGSMAEIADGKRVYNTSLLINDNGEIIAKYRKTHLYDADFKGRFSEKESDSIIPGYELVTAETPFGKVGLTICYDIRFPELYRSLALQGCKILFVPAAFPLYTGANHWEILLRARAIENQCYIVAAGQFGTAKPNRTLYGNSMIINPWGTVVARAPESEGIIIHDIDMEYLEKVRDNMHCFSHRRPDVYKL</sequence>
<organism evidence="4 5">
    <name type="scientific">Neobacillus mesonae</name>
    <dbReference type="NCBI Taxonomy" id="1193713"/>
    <lineage>
        <taxon>Bacteria</taxon>
        <taxon>Bacillati</taxon>
        <taxon>Bacillota</taxon>
        <taxon>Bacilli</taxon>
        <taxon>Bacillales</taxon>
        <taxon>Bacillaceae</taxon>
        <taxon>Neobacillus</taxon>
    </lineage>
</organism>
<evidence type="ECO:0000259" key="3">
    <source>
        <dbReference type="PROSITE" id="PS50263"/>
    </source>
</evidence>
<protein>
    <submittedName>
        <fullName evidence="4">Hydrolase</fullName>
    </submittedName>
</protein>
<dbReference type="PROSITE" id="PS01227">
    <property type="entry name" value="UPF0012"/>
    <property type="match status" value="1"/>
</dbReference>
<keyword evidence="2 4" id="KW-0378">Hydrolase</keyword>
<dbReference type="InterPro" id="IPR003010">
    <property type="entry name" value="C-N_Hydrolase"/>
</dbReference>
<feature type="domain" description="CN hydrolase" evidence="3">
    <location>
        <begin position="1"/>
        <end position="246"/>
    </location>
</feature>
<dbReference type="SUPFAM" id="SSF56317">
    <property type="entry name" value="Carbon-nitrogen hydrolase"/>
    <property type="match status" value="1"/>
</dbReference>
<dbReference type="AlphaFoldDB" id="A0A3Q9QV90"/>
<dbReference type="InterPro" id="IPR001110">
    <property type="entry name" value="UPF0012_CS"/>
</dbReference>
<dbReference type="InterPro" id="IPR045254">
    <property type="entry name" value="Nit1/2_C-N_Hydrolase"/>
</dbReference>
<dbReference type="InterPro" id="IPR036526">
    <property type="entry name" value="C-N_Hydrolase_sf"/>
</dbReference>
<dbReference type="GO" id="GO:0016811">
    <property type="term" value="F:hydrolase activity, acting on carbon-nitrogen (but not peptide) bonds, in linear amides"/>
    <property type="evidence" value="ECO:0007669"/>
    <property type="project" value="InterPro"/>
</dbReference>
<dbReference type="PROSITE" id="PS50263">
    <property type="entry name" value="CN_HYDROLASE"/>
    <property type="match status" value="1"/>
</dbReference>
<dbReference type="Proteomes" id="UP000282892">
    <property type="component" value="Chromosome"/>
</dbReference>
<keyword evidence="5" id="KW-1185">Reference proteome</keyword>
<comment type="similarity">
    <text evidence="1">Belongs to the carbon-nitrogen hydrolase superfamily. NIT1/NIT2 family.</text>
</comment>
<accession>A0A3Q9QV90</accession>